<evidence type="ECO:0000256" key="6">
    <source>
        <dbReference type="ARBA" id="ARBA00023244"/>
    </source>
</evidence>
<evidence type="ECO:0000256" key="3">
    <source>
        <dbReference type="ARBA" id="ARBA00005638"/>
    </source>
</evidence>
<evidence type="ECO:0000313" key="12">
    <source>
        <dbReference type="EMBL" id="GAA4906706.1"/>
    </source>
</evidence>
<dbReference type="Pfam" id="PF01379">
    <property type="entry name" value="Porphobil_deam"/>
    <property type="match status" value="1"/>
</dbReference>
<evidence type="ECO:0000256" key="1">
    <source>
        <dbReference type="ARBA" id="ARBA00001916"/>
    </source>
</evidence>
<dbReference type="SUPFAM" id="SSF53850">
    <property type="entry name" value="Periplasmic binding protein-like II"/>
    <property type="match status" value="1"/>
</dbReference>
<protein>
    <recommendedName>
        <fullName evidence="4 8">Hydroxymethylbilane synthase</fullName>
        <ecNumber evidence="4 8">2.5.1.61</ecNumber>
    </recommendedName>
</protein>
<dbReference type="PANTHER" id="PTHR11557:SF0">
    <property type="entry name" value="PORPHOBILINOGEN DEAMINASE"/>
    <property type="match status" value="1"/>
</dbReference>
<evidence type="ECO:0000259" key="9">
    <source>
        <dbReference type="Pfam" id="PF01379"/>
    </source>
</evidence>
<dbReference type="InterPro" id="IPR000860">
    <property type="entry name" value="HemC"/>
</dbReference>
<dbReference type="Gene3D" id="3.40.50.10090">
    <property type="match status" value="2"/>
</dbReference>
<dbReference type="Pfam" id="PF02602">
    <property type="entry name" value="HEM4"/>
    <property type="match status" value="1"/>
</dbReference>
<comment type="caution">
    <text evidence="12">The sequence shown here is derived from an EMBL/GenBank/DDBJ whole genome shotgun (WGS) entry which is preliminary data.</text>
</comment>
<comment type="similarity">
    <text evidence="3">Belongs to the HMBS family.</text>
</comment>
<evidence type="ECO:0000256" key="8">
    <source>
        <dbReference type="NCBIfam" id="TIGR00212"/>
    </source>
</evidence>
<evidence type="ECO:0000313" key="13">
    <source>
        <dbReference type="Proteomes" id="UP001501521"/>
    </source>
</evidence>
<dbReference type="EMBL" id="BAABLV010000041">
    <property type="protein sequence ID" value="GAA4906706.1"/>
    <property type="molecule type" value="Genomic_DNA"/>
</dbReference>
<evidence type="ECO:0000256" key="5">
    <source>
        <dbReference type="ARBA" id="ARBA00022679"/>
    </source>
</evidence>
<dbReference type="CDD" id="cd06578">
    <property type="entry name" value="HemD"/>
    <property type="match status" value="1"/>
</dbReference>
<dbReference type="SUPFAM" id="SSF54782">
    <property type="entry name" value="Porphobilinogen deaminase (hydroxymethylbilane synthase), C-terminal domain"/>
    <property type="match status" value="1"/>
</dbReference>
<dbReference type="InterPro" id="IPR003754">
    <property type="entry name" value="4pyrrol_synth_uPrphyn_synth"/>
</dbReference>
<feature type="domain" description="Porphobilinogen deaminase C-terminal" evidence="11">
    <location>
        <begin position="214"/>
        <end position="274"/>
    </location>
</feature>
<evidence type="ECO:0000259" key="10">
    <source>
        <dbReference type="Pfam" id="PF02602"/>
    </source>
</evidence>
<dbReference type="InterPro" id="IPR036108">
    <property type="entry name" value="4pyrrol_syn_uPrphyn_synt_sf"/>
</dbReference>
<gene>
    <name evidence="12" type="ORF">GCM10025789_27690</name>
</gene>
<accession>A0ABP9FLP6</accession>
<evidence type="ECO:0000256" key="2">
    <source>
        <dbReference type="ARBA" id="ARBA00002869"/>
    </source>
</evidence>
<comment type="cofactor">
    <cofactor evidence="1">
        <name>dipyrromethane</name>
        <dbReference type="ChEBI" id="CHEBI:60342"/>
    </cofactor>
</comment>
<comment type="catalytic activity">
    <reaction evidence="7">
        <text>4 porphobilinogen + H2O = hydroxymethylbilane + 4 NH4(+)</text>
        <dbReference type="Rhea" id="RHEA:13185"/>
        <dbReference type="ChEBI" id="CHEBI:15377"/>
        <dbReference type="ChEBI" id="CHEBI:28938"/>
        <dbReference type="ChEBI" id="CHEBI:57845"/>
        <dbReference type="ChEBI" id="CHEBI:58126"/>
        <dbReference type="EC" id="2.5.1.61"/>
    </reaction>
</comment>
<keyword evidence="13" id="KW-1185">Reference proteome</keyword>
<sequence length="540" mass="56355">MGTRGSALAVAQSELVADALRSRGHEVELVRIRTVGDVERGSLTQVGGLGVFAAELRTALLAGDCDFAVHSLKDLPTAPVPGLVIAAIPARADARDALCARDGLTLAALPPGATVGTGSPRRIAQLRAQRPDLLYVDIRGNVGTRLARVHADDLDAVVLAAAGLERLRMTQHITDYLDILPAPGQGALALECRQDDEAVAAELSALEDAATRVAVEAERVVLENLGGGCAAPIAAHGHDGELDAGVFALDGRRSVTARVTLSERAGTIAAEELRELGAEEVAELTASRPSRLHELHDDSSLWRGQDVLAGLRIFVPRADTGTLVGALRAAGAEVVAEPVQRRVTLRPEGTLDAADWVALTSPATLEVLDELRLRIPDGARVAAVGAATAQAARGRGIRVDLMPDGASSAAALADAWPEGSGRVVIPGSALSSTVLADELRRKGYAVDQFAIYTMEPLDEVPGKLRNEYLRCLFDVVVILAGSMGRAVDALLGWPQGVRVVAFGPPSAAALRHLGVEVSAEARTQDPDGLIRAIASLPKGQ</sequence>
<evidence type="ECO:0000259" key="11">
    <source>
        <dbReference type="Pfam" id="PF03900"/>
    </source>
</evidence>
<comment type="function">
    <text evidence="2">Tetrapolymerization of the monopyrrole PBG into the hydroxymethylbilane pre-uroporphyrinogen in several discrete steps.</text>
</comment>
<dbReference type="Pfam" id="PF03900">
    <property type="entry name" value="Porphobil_deamC"/>
    <property type="match status" value="1"/>
</dbReference>
<evidence type="ECO:0000256" key="4">
    <source>
        <dbReference type="ARBA" id="ARBA00012655"/>
    </source>
</evidence>
<keyword evidence="5" id="KW-0808">Transferase</keyword>
<dbReference type="PROSITE" id="PS00533">
    <property type="entry name" value="PORPHOBILINOGEN_DEAM"/>
    <property type="match status" value="1"/>
</dbReference>
<proteinExistence type="inferred from homology"/>
<dbReference type="PRINTS" id="PR00151">
    <property type="entry name" value="PORPHBDMNASE"/>
</dbReference>
<dbReference type="NCBIfam" id="TIGR00212">
    <property type="entry name" value="hemC"/>
    <property type="match status" value="1"/>
</dbReference>
<keyword evidence="6" id="KW-0627">Porphyrin biosynthesis</keyword>
<dbReference type="InterPro" id="IPR036803">
    <property type="entry name" value="Porphobilinogen_deaminase_C_sf"/>
</dbReference>
<feature type="domain" description="Tetrapyrrole biosynthesis uroporphyrinogen III synthase" evidence="10">
    <location>
        <begin position="323"/>
        <end position="530"/>
    </location>
</feature>
<evidence type="ECO:0000256" key="7">
    <source>
        <dbReference type="ARBA" id="ARBA00048169"/>
    </source>
</evidence>
<dbReference type="EC" id="2.5.1.61" evidence="4 8"/>
<dbReference type="Gene3D" id="3.30.160.40">
    <property type="entry name" value="Porphobilinogen deaminase, C-terminal domain"/>
    <property type="match status" value="1"/>
</dbReference>
<name>A0ABP9FLP6_9ACTN</name>
<reference evidence="13" key="1">
    <citation type="journal article" date="2019" name="Int. J. Syst. Evol. Microbiol.">
        <title>The Global Catalogue of Microorganisms (GCM) 10K type strain sequencing project: providing services to taxonomists for standard genome sequencing and annotation.</title>
        <authorList>
            <consortium name="The Broad Institute Genomics Platform"/>
            <consortium name="The Broad Institute Genome Sequencing Center for Infectious Disease"/>
            <person name="Wu L."/>
            <person name="Ma J."/>
        </authorList>
    </citation>
    <scope>NUCLEOTIDE SEQUENCE [LARGE SCALE GENOMIC DNA]</scope>
    <source>
        <strain evidence="13">JCM 19125</strain>
    </source>
</reference>
<dbReference type="Proteomes" id="UP001501521">
    <property type="component" value="Unassembled WGS sequence"/>
</dbReference>
<organism evidence="12 13">
    <name type="scientific">Tessaracoccus lubricantis</name>
    <dbReference type="NCBI Taxonomy" id="545543"/>
    <lineage>
        <taxon>Bacteria</taxon>
        <taxon>Bacillati</taxon>
        <taxon>Actinomycetota</taxon>
        <taxon>Actinomycetes</taxon>
        <taxon>Propionibacteriales</taxon>
        <taxon>Propionibacteriaceae</taxon>
        <taxon>Tessaracoccus</taxon>
    </lineage>
</organism>
<dbReference type="InterPro" id="IPR022417">
    <property type="entry name" value="Porphobilin_deaminase_N"/>
</dbReference>
<dbReference type="PANTHER" id="PTHR11557">
    <property type="entry name" value="PORPHOBILINOGEN DEAMINASE"/>
    <property type="match status" value="1"/>
</dbReference>
<dbReference type="InterPro" id="IPR022419">
    <property type="entry name" value="Porphobilin_deaminase_cofac_BS"/>
</dbReference>
<dbReference type="SUPFAM" id="SSF69618">
    <property type="entry name" value="HemD-like"/>
    <property type="match status" value="1"/>
</dbReference>
<feature type="domain" description="Porphobilinogen deaminase N-terminal" evidence="9">
    <location>
        <begin position="2"/>
        <end position="200"/>
    </location>
</feature>
<dbReference type="Gene3D" id="3.40.190.10">
    <property type="entry name" value="Periplasmic binding protein-like II"/>
    <property type="match status" value="2"/>
</dbReference>
<dbReference type="InterPro" id="IPR022418">
    <property type="entry name" value="Porphobilinogen_deaminase_C"/>
</dbReference>